<gene>
    <name evidence="2" type="ORF">HMPREF1981_01723</name>
</gene>
<dbReference type="Proteomes" id="UP000016496">
    <property type="component" value="Unassembled WGS sequence"/>
</dbReference>
<reference evidence="2 3" key="1">
    <citation type="submission" date="2013-08" db="EMBL/GenBank/DDBJ databases">
        <authorList>
            <person name="Weinstock G."/>
            <person name="Sodergren E."/>
            <person name="Wylie T."/>
            <person name="Fulton L."/>
            <person name="Fulton R."/>
            <person name="Fronick C."/>
            <person name="O'Laughlin M."/>
            <person name="Godfrey J."/>
            <person name="Miner T."/>
            <person name="Herter B."/>
            <person name="Appelbaum E."/>
            <person name="Cordes M."/>
            <person name="Lek S."/>
            <person name="Wollam A."/>
            <person name="Pepin K.H."/>
            <person name="Palsikar V.B."/>
            <person name="Mitreva M."/>
            <person name="Wilson R.K."/>
        </authorList>
    </citation>
    <scope>NUCLEOTIDE SEQUENCE [LARGE SCALE GENOMIC DNA]</scope>
    <source>
        <strain evidence="2 3">F0041</strain>
    </source>
</reference>
<dbReference type="HOGENOM" id="CLU_034649_0_0_10"/>
<dbReference type="AlphaFoldDB" id="U2CN06"/>
<comment type="caution">
    <text evidence="2">The sequence shown here is derived from an EMBL/GenBank/DDBJ whole genome shotgun (WGS) entry which is preliminary data.</text>
</comment>
<dbReference type="GeneID" id="99755418"/>
<protein>
    <recommendedName>
        <fullName evidence="4">Outer membrane protein transport protein, Ompp1/FadL/TodX family</fullName>
    </recommendedName>
</protein>
<dbReference type="OrthoDB" id="9765571at2"/>
<dbReference type="SUPFAM" id="SSF56935">
    <property type="entry name" value="Porins"/>
    <property type="match status" value="1"/>
</dbReference>
<sequence>MRNKNKIFVAGALLLGICAQVGAQTTIYDANRWMGRDLNGTARFVGMGGALGALGGDISTVGTNPAGIGIYRSNEVMASFGFNNTGAKDAGGAKVDKFHGSFDNAGFVFSLKQGNSTALRYVNFAFNYHRMKSFDKNVVMNGVFEQSQTDFIADILTFDDMEKVHPHPVKDLEAQDAYLNPKLPWIGILGYNSYLVDPVEAKDKEGNKFLHHYAPYRQAGDKVIQAYTARERGGLHSYDFNVAFNLYDRFYLGATIGAYSVDYRRTSLYKEDFLAADGKEHGGYDLGNEFWVDGNGVDFKLGFIWRPIEYSSFRIGASVHTPTFFSLKEYNNAYIDYNLNKDTHGVKEVVDKYGNGMDGEYEYHLITPWKFNVNAGYTIGSNAAIGVEYEYSDYSSAKLNDSDGNRLRQTDDIRSMMKGVHTFRAGMEWKVAPEFAVRLGYNHVTASMKSGVETFKRLPNNSVRTDTEFSNPGSTNNYTLGFGYRGKSFYADMAYQYSNYKEDFYAFDHKDLPGTSIANDNHKVVFTLGMRF</sequence>
<evidence type="ECO:0000313" key="3">
    <source>
        <dbReference type="Proteomes" id="UP000016496"/>
    </source>
</evidence>
<feature type="chain" id="PRO_5004625583" description="Outer membrane protein transport protein, Ompp1/FadL/TodX family" evidence="1">
    <location>
        <begin position="24"/>
        <end position="532"/>
    </location>
</feature>
<name>U2CN06_9BACE</name>
<dbReference type="PATRIC" id="fig|1321819.3.peg.1588"/>
<evidence type="ECO:0000313" key="2">
    <source>
        <dbReference type="EMBL" id="ERI85448.1"/>
    </source>
</evidence>
<dbReference type="Gene3D" id="2.40.160.60">
    <property type="entry name" value="Outer membrane protein transport protein (OMPP1/FadL/TodX)"/>
    <property type="match status" value="1"/>
</dbReference>
<dbReference type="EMBL" id="AWSV01000090">
    <property type="protein sequence ID" value="ERI85448.1"/>
    <property type="molecule type" value="Genomic_DNA"/>
</dbReference>
<evidence type="ECO:0008006" key="4">
    <source>
        <dbReference type="Google" id="ProtNLM"/>
    </source>
</evidence>
<organism evidence="2 3">
    <name type="scientific">Bacteroides pyogenes F0041</name>
    <dbReference type="NCBI Taxonomy" id="1321819"/>
    <lineage>
        <taxon>Bacteria</taxon>
        <taxon>Pseudomonadati</taxon>
        <taxon>Bacteroidota</taxon>
        <taxon>Bacteroidia</taxon>
        <taxon>Bacteroidales</taxon>
        <taxon>Bacteroidaceae</taxon>
        <taxon>Bacteroides</taxon>
    </lineage>
</organism>
<evidence type="ECO:0000256" key="1">
    <source>
        <dbReference type="SAM" id="SignalP"/>
    </source>
</evidence>
<dbReference type="RefSeq" id="WP_021645132.1">
    <property type="nucleotide sequence ID" value="NZ_KE993094.1"/>
</dbReference>
<accession>U2CN06</accession>
<proteinExistence type="predicted"/>
<feature type="signal peptide" evidence="1">
    <location>
        <begin position="1"/>
        <end position="23"/>
    </location>
</feature>
<keyword evidence="1" id="KW-0732">Signal</keyword>